<organism evidence="2 3">
    <name type="scientific">Desulfurispirillum indicum (strain ATCC BAA-1389 / DSM 22839 / S5)</name>
    <dbReference type="NCBI Taxonomy" id="653733"/>
    <lineage>
        <taxon>Bacteria</taxon>
        <taxon>Pseudomonadati</taxon>
        <taxon>Chrysiogenota</taxon>
        <taxon>Chrysiogenia</taxon>
        <taxon>Chrysiogenales</taxon>
        <taxon>Chrysiogenaceae</taxon>
        <taxon>Desulfurispirillum</taxon>
    </lineage>
</organism>
<sequence length="438" mass="49930">MEFFRNYIGALFVIIMKHRKEEGVGVFHARLLRSFKTRSHHGDTFMNRQIRSLASMFVFVATGLLGMAMGCSAQTDIAVPTTHLSAFQAYTETTRQLLGAQRSFQTENPLHEIEWNAPFELHPPTPTTKAILLVHGLGDSPWSFTDVAHRLAEQGYVVRTLLLPGHGTQPADLIGIRLEDWQQLVREQISLLQRDFPDVWLGGFSTGANLVLEYALDDPQIQGLVLFSPALRSNELFDWATPWLVHIKPWLLSPERHPLQSPLRYHIVPTNGLAQFYRSSVAVRKSLKGRTFDRPTVIVLAQHDSVVDVRYVRNIFERHFTHASSRLIWYGSPPPRSTSSARVLVRTDVLPQERISQFSHMGILFSPQNPLYGRDGSERICFNGQTDEDTARCQAGDPVWYSDWDYREPGKIHARLTFNPYFDWQSQIIQEVLAVASD</sequence>
<dbReference type="InterPro" id="IPR022742">
    <property type="entry name" value="Hydrolase_4"/>
</dbReference>
<dbReference type="KEGG" id="din:Selin_2348"/>
<keyword evidence="3" id="KW-1185">Reference proteome</keyword>
<proteinExistence type="predicted"/>
<dbReference type="Gene3D" id="3.40.50.1820">
    <property type="entry name" value="alpha/beta hydrolase"/>
    <property type="match status" value="1"/>
</dbReference>
<dbReference type="InterPro" id="IPR051044">
    <property type="entry name" value="MAG_DAG_Lipase"/>
</dbReference>
<dbReference type="Proteomes" id="UP000002572">
    <property type="component" value="Chromosome"/>
</dbReference>
<dbReference type="HOGENOM" id="CLU_048269_0_0_0"/>
<dbReference type="InParanoid" id="E6W4J1"/>
<evidence type="ECO:0000259" key="1">
    <source>
        <dbReference type="Pfam" id="PF12146"/>
    </source>
</evidence>
<dbReference type="Pfam" id="PF12146">
    <property type="entry name" value="Hydrolase_4"/>
    <property type="match status" value="1"/>
</dbReference>
<dbReference type="EMBL" id="CP002432">
    <property type="protein sequence ID" value="ADU67064.1"/>
    <property type="molecule type" value="Genomic_DNA"/>
</dbReference>
<accession>E6W4J1</accession>
<evidence type="ECO:0000313" key="2">
    <source>
        <dbReference type="EMBL" id="ADU67064.1"/>
    </source>
</evidence>
<dbReference type="STRING" id="653733.Selin_2348"/>
<evidence type="ECO:0000313" key="3">
    <source>
        <dbReference type="Proteomes" id="UP000002572"/>
    </source>
</evidence>
<feature type="domain" description="Serine aminopeptidase S33" evidence="1">
    <location>
        <begin position="127"/>
        <end position="253"/>
    </location>
</feature>
<dbReference type="eggNOG" id="COG1647">
    <property type="taxonomic scope" value="Bacteria"/>
</dbReference>
<dbReference type="PANTHER" id="PTHR11614">
    <property type="entry name" value="PHOSPHOLIPASE-RELATED"/>
    <property type="match status" value="1"/>
</dbReference>
<name>E6W4J1_DESIS</name>
<protein>
    <submittedName>
        <fullName evidence="2">Phospholipase/Carboxylesterase</fullName>
    </submittedName>
</protein>
<dbReference type="InterPro" id="IPR029058">
    <property type="entry name" value="AB_hydrolase_fold"/>
</dbReference>
<dbReference type="SUPFAM" id="SSF53474">
    <property type="entry name" value="alpha/beta-Hydrolases"/>
    <property type="match status" value="1"/>
</dbReference>
<reference evidence="2 3" key="1">
    <citation type="submission" date="2010-12" db="EMBL/GenBank/DDBJ databases">
        <title>Complete sequence of Desulfurispirillum indicum S5.</title>
        <authorList>
            <consortium name="US DOE Joint Genome Institute"/>
            <person name="Lucas S."/>
            <person name="Copeland A."/>
            <person name="Lapidus A."/>
            <person name="Cheng J.-F."/>
            <person name="Goodwin L."/>
            <person name="Pitluck S."/>
            <person name="Chertkov O."/>
            <person name="Held B."/>
            <person name="Detter J.C."/>
            <person name="Han C."/>
            <person name="Tapia R."/>
            <person name="Land M."/>
            <person name="Hauser L."/>
            <person name="Kyrpides N."/>
            <person name="Ivanova N."/>
            <person name="Mikhailova N."/>
            <person name="Haggblom M."/>
            <person name="Rauschenbach I."/>
            <person name="Bini E."/>
            <person name="Woyke T."/>
        </authorList>
    </citation>
    <scope>NUCLEOTIDE SEQUENCE [LARGE SCALE GENOMIC DNA]</scope>
    <source>
        <strain evidence="3">ATCC BAA-1389 / DSM 22839 / S5</strain>
    </source>
</reference>
<gene>
    <name evidence="2" type="ordered locus">Selin_2348</name>
</gene>
<dbReference type="AlphaFoldDB" id="E6W4J1"/>